<evidence type="ECO:0000256" key="3">
    <source>
        <dbReference type="ARBA" id="ARBA00022824"/>
    </source>
</evidence>
<protein>
    <recommendedName>
        <fullName evidence="1">Glucosidase 2 subunit beta</fullName>
    </recommendedName>
</protein>
<keyword evidence="3" id="KW-0256">Endoplasmic reticulum</keyword>
<dbReference type="InterPro" id="IPR044865">
    <property type="entry name" value="MRH_dom"/>
</dbReference>
<proteinExistence type="predicted"/>
<evidence type="ECO:0000256" key="4">
    <source>
        <dbReference type="ARBA" id="ARBA00023157"/>
    </source>
</evidence>
<name>A0A812JEC7_9DINO</name>
<dbReference type="Pfam" id="PF13015">
    <property type="entry name" value="PRKCSH_1"/>
    <property type="match status" value="1"/>
</dbReference>
<dbReference type="InterPro" id="IPR009011">
    <property type="entry name" value="Man6P_isomerase_rcpt-bd_dom_sf"/>
</dbReference>
<dbReference type="GO" id="GO:0006491">
    <property type="term" value="P:N-glycan processing"/>
    <property type="evidence" value="ECO:0007669"/>
    <property type="project" value="TreeGrafter"/>
</dbReference>
<evidence type="ECO:0000256" key="2">
    <source>
        <dbReference type="ARBA" id="ARBA00022729"/>
    </source>
</evidence>
<dbReference type="Pfam" id="PF12999">
    <property type="entry name" value="PRKCSH-like"/>
    <property type="match status" value="1"/>
</dbReference>
<reference evidence="8" key="1">
    <citation type="submission" date="2021-02" db="EMBL/GenBank/DDBJ databases">
        <authorList>
            <person name="Dougan E. K."/>
            <person name="Rhodes N."/>
            <person name="Thang M."/>
            <person name="Chan C."/>
        </authorList>
    </citation>
    <scope>NUCLEOTIDE SEQUENCE</scope>
</reference>
<feature type="signal peptide" evidence="6">
    <location>
        <begin position="1"/>
        <end position="15"/>
    </location>
</feature>
<dbReference type="InterPro" id="IPR028146">
    <property type="entry name" value="PRKCSH_N"/>
</dbReference>
<evidence type="ECO:0000313" key="9">
    <source>
        <dbReference type="Proteomes" id="UP000604046"/>
    </source>
</evidence>
<evidence type="ECO:0000256" key="1">
    <source>
        <dbReference type="ARBA" id="ARBA00022387"/>
    </source>
</evidence>
<dbReference type="AlphaFoldDB" id="A0A812JEC7"/>
<organism evidence="8 9">
    <name type="scientific">Symbiodinium natans</name>
    <dbReference type="NCBI Taxonomy" id="878477"/>
    <lineage>
        <taxon>Eukaryota</taxon>
        <taxon>Sar</taxon>
        <taxon>Alveolata</taxon>
        <taxon>Dinophyceae</taxon>
        <taxon>Suessiales</taxon>
        <taxon>Symbiodiniaceae</taxon>
        <taxon>Symbiodinium</taxon>
    </lineage>
</organism>
<feature type="chain" id="PRO_5032313430" description="Glucosidase 2 subunit beta" evidence="6">
    <location>
        <begin position="16"/>
        <end position="431"/>
    </location>
</feature>
<dbReference type="EMBL" id="CAJNDS010000432">
    <property type="protein sequence ID" value="CAE7205417.1"/>
    <property type="molecule type" value="Genomic_DNA"/>
</dbReference>
<evidence type="ECO:0000259" key="7">
    <source>
        <dbReference type="PROSITE" id="PS51914"/>
    </source>
</evidence>
<dbReference type="InterPro" id="IPR036607">
    <property type="entry name" value="PRKCSH"/>
</dbReference>
<gene>
    <name evidence="8" type="primary">PRKCSH</name>
    <name evidence="8" type="ORF">SNAT2548_LOCUS6477</name>
</gene>
<feature type="domain" description="MRH" evidence="7">
    <location>
        <begin position="259"/>
        <end position="413"/>
    </location>
</feature>
<dbReference type="PROSITE" id="PS51914">
    <property type="entry name" value="MRH"/>
    <property type="match status" value="1"/>
</dbReference>
<dbReference type="GO" id="GO:0017177">
    <property type="term" value="C:glucosidase II complex"/>
    <property type="evidence" value="ECO:0007669"/>
    <property type="project" value="TreeGrafter"/>
</dbReference>
<dbReference type="PANTHER" id="PTHR12630">
    <property type="entry name" value="N-LINKED OLIGOSACCHARIDE PROCESSING"/>
    <property type="match status" value="1"/>
</dbReference>
<dbReference type="PANTHER" id="PTHR12630:SF1">
    <property type="entry name" value="GLUCOSIDASE 2 SUBUNIT BETA"/>
    <property type="match status" value="1"/>
</dbReference>
<feature type="coiled-coil region" evidence="5">
    <location>
        <begin position="149"/>
        <end position="176"/>
    </location>
</feature>
<keyword evidence="4" id="KW-1015">Disulfide bond</keyword>
<evidence type="ECO:0000256" key="6">
    <source>
        <dbReference type="SAM" id="SignalP"/>
    </source>
</evidence>
<dbReference type="Proteomes" id="UP000604046">
    <property type="component" value="Unassembled WGS sequence"/>
</dbReference>
<keyword evidence="2 6" id="KW-0732">Signal</keyword>
<dbReference type="SUPFAM" id="SSF50911">
    <property type="entry name" value="Mannose 6-phosphate receptor domain"/>
    <property type="match status" value="1"/>
</dbReference>
<dbReference type="OrthoDB" id="424329at2759"/>
<keyword evidence="5" id="KW-0175">Coiled coil</keyword>
<sequence>MPWSLLLSWSVSAWASQQPFGYHSQVVSKYVDALREGKFHCFDGSATLPATSVNDDFCDCADGSDEPETAGCAGSGGTTLFYCPNVNSIPRLIYTSRVGDGICDCCDGTDERFSSCPNTCSLEGPTLYARQQARQAARERGREVRRSGEAEAVEQVAKWEEEREGLKQQLALLSAGSVSESPESLPRPGALAPLAPLASETKGTSGISEYAQWALQDALQDAKETSKPTVDSGVQCWTGAFANAKDVCCDRSQGPTGRSDCWDGVYTFKTCCDTDRPTDISGSQRQGTPEEVSRQSRKVKGRLFTIERKLAAMESGLRWFSLVERCVEGRFTGKDFKLCFFQDARQASVHVGSFDGWEGNAMLYTGGQRCPAGPSRSMKVWLTCAGDVELLDVSEVSLCTYEAVASTPGACELVDVSETKDEHILMPRDEF</sequence>
<keyword evidence="9" id="KW-1185">Reference proteome</keyword>
<accession>A0A812JEC7</accession>
<dbReference type="InterPro" id="IPR039794">
    <property type="entry name" value="Gtb1-like"/>
</dbReference>
<comment type="caution">
    <text evidence="8">The sequence shown here is derived from an EMBL/GenBank/DDBJ whole genome shotgun (WGS) entry which is preliminary data.</text>
</comment>
<evidence type="ECO:0000256" key="5">
    <source>
        <dbReference type="SAM" id="Coils"/>
    </source>
</evidence>
<evidence type="ECO:0000313" key="8">
    <source>
        <dbReference type="EMBL" id="CAE7205417.1"/>
    </source>
</evidence>
<dbReference type="Gene3D" id="2.70.130.10">
    <property type="entry name" value="Mannose-6-phosphate receptor binding domain"/>
    <property type="match status" value="1"/>
</dbReference>